<dbReference type="EMBL" id="JACHDD010000008">
    <property type="protein sequence ID" value="MBB5426800.1"/>
    <property type="molecule type" value="Genomic_DNA"/>
</dbReference>
<protein>
    <submittedName>
        <fullName evidence="1">NAD(P)-dependent dehydrogenase (Short-subunit alcohol dehydrogenase family)</fullName>
    </submittedName>
</protein>
<dbReference type="Gene3D" id="3.40.50.720">
    <property type="entry name" value="NAD(P)-binding Rossmann-like Domain"/>
    <property type="match status" value="1"/>
</dbReference>
<reference evidence="1 2" key="1">
    <citation type="submission" date="2020-08" db="EMBL/GenBank/DDBJ databases">
        <title>Genomic Encyclopedia of Type Strains, Phase IV (KMG-V): Genome sequencing to study the core and pangenomes of soil and plant-associated prokaryotes.</title>
        <authorList>
            <person name="Whitman W."/>
        </authorList>
    </citation>
    <scope>NUCLEOTIDE SEQUENCE [LARGE SCALE GENOMIC DNA]</scope>
    <source>
        <strain evidence="1 2">JPY158</strain>
    </source>
</reference>
<dbReference type="InterPro" id="IPR036291">
    <property type="entry name" value="NAD(P)-bd_dom_sf"/>
</dbReference>
<accession>A0A7W8QAM8</accession>
<gene>
    <name evidence="1" type="ORF">HDG40_004979</name>
</gene>
<dbReference type="InterPro" id="IPR002347">
    <property type="entry name" value="SDR_fam"/>
</dbReference>
<dbReference type="Proteomes" id="UP000592780">
    <property type="component" value="Unassembled WGS sequence"/>
</dbReference>
<name>A0A7W8QAM8_PARAM</name>
<dbReference type="Pfam" id="PF00106">
    <property type="entry name" value="adh_short"/>
    <property type="match status" value="1"/>
</dbReference>
<keyword evidence="2" id="KW-1185">Reference proteome</keyword>
<sequence length="56" mass="6395">MKTVLITGCSSGFGLEIARYFLDRDWRVIATMRTPREDVLPRSDRLSILALDVKDP</sequence>
<evidence type="ECO:0000313" key="2">
    <source>
        <dbReference type="Proteomes" id="UP000592780"/>
    </source>
</evidence>
<comment type="caution">
    <text evidence="1">The sequence shown here is derived from an EMBL/GenBank/DDBJ whole genome shotgun (WGS) entry which is preliminary data.</text>
</comment>
<organism evidence="1 2">
    <name type="scientific">Paraburkholderia atlantica</name>
    <dbReference type="NCBI Taxonomy" id="2654982"/>
    <lineage>
        <taxon>Bacteria</taxon>
        <taxon>Pseudomonadati</taxon>
        <taxon>Pseudomonadota</taxon>
        <taxon>Betaproteobacteria</taxon>
        <taxon>Burkholderiales</taxon>
        <taxon>Burkholderiaceae</taxon>
        <taxon>Paraburkholderia</taxon>
    </lineage>
</organism>
<proteinExistence type="predicted"/>
<dbReference type="SUPFAM" id="SSF51735">
    <property type="entry name" value="NAD(P)-binding Rossmann-fold domains"/>
    <property type="match status" value="1"/>
</dbReference>
<evidence type="ECO:0000313" key="1">
    <source>
        <dbReference type="EMBL" id="MBB5426800.1"/>
    </source>
</evidence>
<dbReference type="AlphaFoldDB" id="A0A7W8QAM8"/>